<dbReference type="PANTHER" id="PTHR44119:SF7">
    <property type="entry name" value="MAGNESIUM CHELATASE SUBUNIT"/>
    <property type="match status" value="1"/>
</dbReference>
<evidence type="ECO:0000259" key="1">
    <source>
        <dbReference type="Pfam" id="PF02514"/>
    </source>
</evidence>
<feature type="domain" description="CobN/magnesium chelatase" evidence="1">
    <location>
        <begin position="1"/>
        <end position="427"/>
    </location>
</feature>
<sequence>MITVQPPRGFGEDPGKIYHSSDAAPTHYYLAYYYWLRDIWQADAVVHVGTHGSLEWLPGKGTGLSRDCYPDIALGDLPNIYPYIVTIVGEGVQAKRRGAACLIDYLTPPMSNAGTYDELEELEKLVDEYCQLQINQPEKAESAIDLIRKKVVVAHLDQDIAQGDDEEFSAYVGRIHAYVTDIKNMQIRVGLHILGSPPQGEVLREYLLALTRLENGQVPSLARLLAKKDGYNYYELLENSAQLVEGKNITCGTLADRIRAASAEIIETLMERDFAEEAVEDVCKLRDYGQMAMDLQADMRTICRYICTDIAPNLGKTVQEMTNTLKALAGEFIEPSPAGAPTSGRADVLPTGRNFYGIDPRMLSSRVTWETGKKMADAVIHDYIAAEGRYPESIGIILWAGANMRTHGECIGQFLYLLGIRPVWQKGSGPGRRFGDYAA</sequence>
<dbReference type="RefSeq" id="WP_245692580.1">
    <property type="nucleotide sequence ID" value="NZ_CP155571.1"/>
</dbReference>
<dbReference type="Pfam" id="PF02514">
    <property type="entry name" value="CobN-Mg_chel"/>
    <property type="match status" value="1"/>
</dbReference>
<dbReference type="EC" id="6.6.1.2" evidence="2"/>
<protein>
    <submittedName>
        <fullName evidence="2">Aerobic cobaltochelatase subunit CobN</fullName>
        <ecNumber evidence="2">6.6.1.2</ecNumber>
    </submittedName>
</protein>
<keyword evidence="3" id="KW-1185">Reference proteome</keyword>
<evidence type="ECO:0000313" key="2">
    <source>
        <dbReference type="EMBL" id="XFO71029.1"/>
    </source>
</evidence>
<organism evidence="2 3">
    <name type="scientific">Sporomusa acidovorans (strain ATCC 49682 / DSM 3132 / Mol)</name>
    <dbReference type="NCBI Taxonomy" id="1123286"/>
    <lineage>
        <taxon>Bacteria</taxon>
        <taxon>Bacillati</taxon>
        <taxon>Bacillota</taxon>
        <taxon>Negativicutes</taxon>
        <taxon>Selenomonadales</taxon>
        <taxon>Sporomusaceae</taxon>
        <taxon>Sporomusa</taxon>
    </lineage>
</organism>
<evidence type="ECO:0000313" key="3">
    <source>
        <dbReference type="Proteomes" id="UP000216052"/>
    </source>
</evidence>
<keyword evidence="2" id="KW-0436">Ligase</keyword>
<name>A0ABZ3IY54_SPOA4</name>
<gene>
    <name evidence="2" type="primary">cobN_2</name>
    <name evidence="2" type="ORF">SPACI_010290</name>
</gene>
<dbReference type="Proteomes" id="UP000216052">
    <property type="component" value="Chromosome"/>
</dbReference>
<dbReference type="InterPro" id="IPR003672">
    <property type="entry name" value="CobN/Mg_chltase"/>
</dbReference>
<dbReference type="GO" id="GO:0051116">
    <property type="term" value="F:cobaltochelatase activity"/>
    <property type="evidence" value="ECO:0007669"/>
    <property type="project" value="UniProtKB-EC"/>
</dbReference>
<dbReference type="PANTHER" id="PTHR44119">
    <property type="entry name" value="MAGNESIUM-CHELATASE SUBUNIT CHLH, CHLOROPLASTIC"/>
    <property type="match status" value="1"/>
</dbReference>
<reference evidence="2" key="1">
    <citation type="submission" date="2024-05" db="EMBL/GenBank/DDBJ databases">
        <title>Isolation and characterization of Sporomusa carbonis sp. nov., a carboxydotrophic hydrogenogen in the genus of Sporomusa isolated from a charcoal burning pile.</title>
        <authorList>
            <person name="Boeer T."/>
            <person name="Rosenbaum F."/>
            <person name="Eysell L."/>
            <person name="Mueller V."/>
            <person name="Daniel R."/>
            <person name="Poehlein A."/>
        </authorList>
    </citation>
    <scope>NUCLEOTIDE SEQUENCE [LARGE SCALE GENOMIC DNA]</scope>
    <source>
        <strain evidence="2">DSM 3132</strain>
    </source>
</reference>
<accession>A0ABZ3IY54</accession>
<dbReference type="EMBL" id="CP155571">
    <property type="protein sequence ID" value="XFO71029.1"/>
    <property type="molecule type" value="Genomic_DNA"/>
</dbReference>
<proteinExistence type="predicted"/>